<dbReference type="SMART" id="SM00388">
    <property type="entry name" value="HisKA"/>
    <property type="match status" value="1"/>
</dbReference>
<evidence type="ECO:0000256" key="5">
    <source>
        <dbReference type="ARBA" id="ARBA00022553"/>
    </source>
</evidence>
<keyword evidence="9 15" id="KW-0418">Kinase</keyword>
<evidence type="ECO:0000313" key="16">
    <source>
        <dbReference type="Proteomes" id="UP000199093"/>
    </source>
</evidence>
<keyword evidence="16" id="KW-1185">Reference proteome</keyword>
<dbReference type="InterPro" id="IPR029151">
    <property type="entry name" value="Sensor-like_sf"/>
</dbReference>
<evidence type="ECO:0000256" key="8">
    <source>
        <dbReference type="ARBA" id="ARBA00022741"/>
    </source>
</evidence>
<evidence type="ECO:0000256" key="10">
    <source>
        <dbReference type="ARBA" id="ARBA00022840"/>
    </source>
</evidence>
<keyword evidence="11" id="KW-0472">Membrane</keyword>
<dbReference type="PROSITE" id="PS50109">
    <property type="entry name" value="HIS_KIN"/>
    <property type="match status" value="1"/>
</dbReference>
<dbReference type="EMBL" id="FNEJ01000033">
    <property type="protein sequence ID" value="SDJ45385.1"/>
    <property type="molecule type" value="Genomic_DNA"/>
</dbReference>
<dbReference type="Proteomes" id="UP000199093">
    <property type="component" value="Unassembled WGS sequence"/>
</dbReference>
<dbReference type="SMART" id="SM00387">
    <property type="entry name" value="HATPase_c"/>
    <property type="match status" value="1"/>
</dbReference>
<evidence type="ECO:0000259" key="14">
    <source>
        <dbReference type="PROSITE" id="PS50109"/>
    </source>
</evidence>
<dbReference type="RefSeq" id="WP_089851838.1">
    <property type="nucleotide sequence ID" value="NZ_FNEJ01000033.1"/>
</dbReference>
<dbReference type="PRINTS" id="PR00344">
    <property type="entry name" value="BCTRLSENSOR"/>
</dbReference>
<dbReference type="AlphaFoldDB" id="A0A1G8TWV6"/>
<dbReference type="SUPFAM" id="SSF103190">
    <property type="entry name" value="Sensory domain-like"/>
    <property type="match status" value="1"/>
</dbReference>
<keyword evidence="4" id="KW-1003">Cell membrane</keyword>
<dbReference type="Gene3D" id="3.30.450.20">
    <property type="entry name" value="PAS domain"/>
    <property type="match status" value="2"/>
</dbReference>
<evidence type="ECO:0000256" key="13">
    <source>
        <dbReference type="SAM" id="Coils"/>
    </source>
</evidence>
<evidence type="ECO:0000256" key="12">
    <source>
        <dbReference type="ARBA" id="ARBA00023012"/>
    </source>
</evidence>
<keyword evidence="6" id="KW-0808">Transferase</keyword>
<gene>
    <name evidence="15" type="ORF">SAMN04487993_10335</name>
</gene>
<dbReference type="InterPro" id="IPR003594">
    <property type="entry name" value="HATPase_dom"/>
</dbReference>
<keyword evidence="10" id="KW-0067">ATP-binding</keyword>
<dbReference type="SUPFAM" id="SSF55874">
    <property type="entry name" value="ATPase domain of HSP90 chaperone/DNA topoisomerase II/histidine kinase"/>
    <property type="match status" value="1"/>
</dbReference>
<evidence type="ECO:0000256" key="9">
    <source>
        <dbReference type="ARBA" id="ARBA00022777"/>
    </source>
</evidence>
<feature type="coiled-coil region" evidence="13">
    <location>
        <begin position="338"/>
        <end position="365"/>
    </location>
</feature>
<evidence type="ECO:0000256" key="6">
    <source>
        <dbReference type="ARBA" id="ARBA00022679"/>
    </source>
</evidence>
<evidence type="ECO:0000256" key="2">
    <source>
        <dbReference type="ARBA" id="ARBA00004651"/>
    </source>
</evidence>
<dbReference type="InterPro" id="IPR005467">
    <property type="entry name" value="His_kinase_dom"/>
</dbReference>
<dbReference type="EC" id="2.7.13.3" evidence="3"/>
<feature type="domain" description="Histidine kinase" evidence="14">
    <location>
        <begin position="374"/>
        <end position="586"/>
    </location>
</feature>
<keyword evidence="7" id="KW-0812">Transmembrane</keyword>
<keyword evidence="11" id="KW-1133">Transmembrane helix</keyword>
<evidence type="ECO:0000256" key="7">
    <source>
        <dbReference type="ARBA" id="ARBA00022692"/>
    </source>
</evidence>
<dbReference type="STRING" id="555512.SAMN04487993_10335"/>
<keyword evidence="13" id="KW-0175">Coiled coil</keyword>
<dbReference type="PIRSF" id="PIRSF036431">
    <property type="entry name" value="STHK_DctB"/>
    <property type="match status" value="1"/>
</dbReference>
<dbReference type="PANTHER" id="PTHR43065">
    <property type="entry name" value="SENSOR HISTIDINE KINASE"/>
    <property type="match status" value="1"/>
</dbReference>
<dbReference type="Gene3D" id="1.10.287.130">
    <property type="match status" value="1"/>
</dbReference>
<keyword evidence="5" id="KW-0597">Phosphoprotein</keyword>
<dbReference type="InterPro" id="IPR003661">
    <property type="entry name" value="HisK_dim/P_dom"/>
</dbReference>
<dbReference type="GO" id="GO:0000155">
    <property type="term" value="F:phosphorelay sensor kinase activity"/>
    <property type="evidence" value="ECO:0007669"/>
    <property type="project" value="InterPro"/>
</dbReference>
<keyword evidence="12" id="KW-0902">Two-component regulatory system</keyword>
<dbReference type="SUPFAM" id="SSF47384">
    <property type="entry name" value="Homodimeric domain of signal transducing histidine kinase"/>
    <property type="match status" value="1"/>
</dbReference>
<keyword evidence="8" id="KW-0547">Nucleotide-binding</keyword>
<dbReference type="Gene3D" id="3.30.565.10">
    <property type="entry name" value="Histidine kinase-like ATPase, C-terminal domain"/>
    <property type="match status" value="1"/>
</dbReference>
<dbReference type="PANTHER" id="PTHR43065:SF10">
    <property type="entry name" value="PEROXIDE STRESS-ACTIVATED HISTIDINE KINASE MAK3"/>
    <property type="match status" value="1"/>
</dbReference>
<sequence length="592" mass="63406">MIRARQSRVWAGLFALAALAAALAGLAAWSLSAAALSERLDRALLLTARTIEAEIERFRYLPGLALEDPRIRAAVTAPDNAARIDAANRALQVAAARSGADELYLLDEGGTTLASSNWQDASSFVGENYAFRPYFRDALASGAGRFYAVGVTTGEPGYFLASRARIGDRQAVMVVKVDLQPLQTGWAEAGGALAVVDRFGIVILSGAPDWLYHPLVPLDPEARIAIAAFRAYAELPVLDRPPLLASAADLASNRIDTAEGRRALRLRDLPLDDWRLIGSAPLDPAWRNALAMAGAAALVTVALGALALTWQQRRRLLALRLKQGRILETRVAERTEALAREIEERRRAESDLREAQDALIHSEKMAALGRMSTAIVHEISQPLAAMEASLAAALLSGKIEDEPSRRRIEKARGNIRRILRTIKHLKSFARKEAGSLRPVGVDEAIAGALDLVAPRAATSTAQIRFAPEGRSPVILAGQVRLEQVLVNLLMNALDATADHPAGQIEITRQQTGTRVDIAVRDNGAGIPPSLLARVTEPFFSTKAAGDGLGLGLSISRTIVEEFRGRLDLRPAPGGGTLAVVSFDLPDTGKAAA</sequence>
<dbReference type="Gene3D" id="6.10.250.3020">
    <property type="match status" value="1"/>
</dbReference>
<dbReference type="Pfam" id="PF02518">
    <property type="entry name" value="HATPase_c"/>
    <property type="match status" value="1"/>
</dbReference>
<protein>
    <recommendedName>
        <fullName evidence="3">histidine kinase</fullName>
        <ecNumber evidence="3">2.7.13.3</ecNumber>
    </recommendedName>
</protein>
<accession>A0A1G8TWV6</accession>
<name>A0A1G8TWV6_9RHOB</name>
<dbReference type="InterPro" id="IPR036890">
    <property type="entry name" value="HATPase_C_sf"/>
</dbReference>
<dbReference type="GO" id="GO:0005524">
    <property type="term" value="F:ATP binding"/>
    <property type="evidence" value="ECO:0007669"/>
    <property type="project" value="UniProtKB-KW"/>
</dbReference>
<dbReference type="InterPro" id="IPR017055">
    <property type="entry name" value="Sig_transdc_His_kinase_DctB"/>
</dbReference>
<dbReference type="InterPro" id="IPR004358">
    <property type="entry name" value="Sig_transdc_His_kin-like_C"/>
</dbReference>
<dbReference type="GO" id="GO:0005886">
    <property type="term" value="C:plasma membrane"/>
    <property type="evidence" value="ECO:0007669"/>
    <property type="project" value="UniProtKB-SubCell"/>
</dbReference>
<reference evidence="15 16" key="1">
    <citation type="submission" date="2016-10" db="EMBL/GenBank/DDBJ databases">
        <authorList>
            <person name="de Groot N.N."/>
        </authorList>
    </citation>
    <scope>NUCLEOTIDE SEQUENCE [LARGE SCALE GENOMIC DNA]</scope>
    <source>
        <strain evidence="15 16">DSM 26424</strain>
    </source>
</reference>
<evidence type="ECO:0000256" key="1">
    <source>
        <dbReference type="ARBA" id="ARBA00000085"/>
    </source>
</evidence>
<organism evidence="15 16">
    <name type="scientific">Salipiger marinus</name>
    <dbReference type="NCBI Taxonomy" id="555512"/>
    <lineage>
        <taxon>Bacteria</taxon>
        <taxon>Pseudomonadati</taxon>
        <taxon>Pseudomonadota</taxon>
        <taxon>Alphaproteobacteria</taxon>
        <taxon>Rhodobacterales</taxon>
        <taxon>Roseobacteraceae</taxon>
        <taxon>Salipiger</taxon>
    </lineage>
</organism>
<proteinExistence type="predicted"/>
<dbReference type="OrthoDB" id="7568856at2"/>
<evidence type="ECO:0000313" key="15">
    <source>
        <dbReference type="EMBL" id="SDJ45385.1"/>
    </source>
</evidence>
<comment type="catalytic activity">
    <reaction evidence="1">
        <text>ATP + protein L-histidine = ADP + protein N-phospho-L-histidine.</text>
        <dbReference type="EC" id="2.7.13.3"/>
    </reaction>
</comment>
<dbReference type="InterPro" id="IPR036097">
    <property type="entry name" value="HisK_dim/P_sf"/>
</dbReference>
<evidence type="ECO:0000256" key="11">
    <source>
        <dbReference type="ARBA" id="ARBA00022989"/>
    </source>
</evidence>
<comment type="subcellular location">
    <subcellularLocation>
        <location evidence="2">Cell membrane</location>
        <topology evidence="2">Multi-pass membrane protein</topology>
    </subcellularLocation>
</comment>
<evidence type="ECO:0000256" key="4">
    <source>
        <dbReference type="ARBA" id="ARBA00022475"/>
    </source>
</evidence>
<evidence type="ECO:0000256" key="3">
    <source>
        <dbReference type="ARBA" id="ARBA00012438"/>
    </source>
</evidence>